<reference evidence="2 3" key="1">
    <citation type="submission" date="2020-08" db="EMBL/GenBank/DDBJ databases">
        <title>Sequencing the genomes of 1000 actinobacteria strains.</title>
        <authorList>
            <person name="Klenk H.-P."/>
        </authorList>
    </citation>
    <scope>NUCLEOTIDE SEQUENCE [LARGE SCALE GENOMIC DNA]</scope>
    <source>
        <strain evidence="2 3">DSM 19079</strain>
    </source>
</reference>
<organism evidence="2 3">
    <name type="scientific">Micrococcus flavus</name>
    <dbReference type="NCBI Taxonomy" id="384602"/>
    <lineage>
        <taxon>Bacteria</taxon>
        <taxon>Bacillati</taxon>
        <taxon>Actinomycetota</taxon>
        <taxon>Actinomycetes</taxon>
        <taxon>Micrococcales</taxon>
        <taxon>Micrococcaceae</taxon>
        <taxon>Micrococcus</taxon>
    </lineage>
</organism>
<proteinExistence type="predicted"/>
<evidence type="ECO:0000313" key="2">
    <source>
        <dbReference type="EMBL" id="MBB4882088.1"/>
    </source>
</evidence>
<dbReference type="Proteomes" id="UP000560081">
    <property type="component" value="Unassembled WGS sequence"/>
</dbReference>
<protein>
    <submittedName>
        <fullName evidence="2">Secreted PhoX family phosphatase</fullName>
    </submittedName>
</protein>
<feature type="compositionally biased region" description="Gly residues" evidence="1">
    <location>
        <begin position="315"/>
        <end position="338"/>
    </location>
</feature>
<evidence type="ECO:0000256" key="1">
    <source>
        <dbReference type="SAM" id="MobiDB-lite"/>
    </source>
</evidence>
<gene>
    <name evidence="2" type="ORF">BJ976_000439</name>
</gene>
<dbReference type="Pfam" id="PF05787">
    <property type="entry name" value="PhoX"/>
    <property type="match status" value="1"/>
</dbReference>
<feature type="region of interest" description="Disordered" evidence="1">
    <location>
        <begin position="315"/>
        <end position="353"/>
    </location>
</feature>
<evidence type="ECO:0000313" key="3">
    <source>
        <dbReference type="Proteomes" id="UP000560081"/>
    </source>
</evidence>
<keyword evidence="3" id="KW-1185">Reference proteome</keyword>
<sequence length="353" mass="37637">MVYSGDDERHDYLYKFVSAKTFRKGDKKHNMTLLDSGTLYVATFHGDSPAREIDGVGTLPSDGAFDGRGEWIALATDKKSLVPGMSLEEVLVFTRLAADKMGATAMDRPEDVETNPVNGKVYMALTNNTKRTAVDEANPIVGNRDGHVIELTEKHGDHTATRFDWVILLLAGDPAVSSSAYFSGYPKELVSPISCPDNVAFDSEGNLWISTDGQPGTIGYADALHKVTLDGPERGRVQQFLAVPRDAETCGPVIHDRDNSVFVNVQHPGEDGTWGAHTSYFPDFLNPAGPVQVGDEVAAPRPSVVQVFNVTGNNGVGQGSGTQKGAQGHGKGKGGNGEGNSAFGHAQGKGPKR</sequence>
<dbReference type="InterPro" id="IPR008557">
    <property type="entry name" value="PhoX"/>
</dbReference>
<dbReference type="PANTHER" id="PTHR35399">
    <property type="entry name" value="SLR8030 PROTEIN"/>
    <property type="match status" value="1"/>
</dbReference>
<dbReference type="AlphaFoldDB" id="A0A7W7L2X4"/>
<dbReference type="EMBL" id="JACHMC010000001">
    <property type="protein sequence ID" value="MBB4882088.1"/>
    <property type="molecule type" value="Genomic_DNA"/>
</dbReference>
<comment type="caution">
    <text evidence="2">The sequence shown here is derived from an EMBL/GenBank/DDBJ whole genome shotgun (WGS) entry which is preliminary data.</text>
</comment>
<dbReference type="SUPFAM" id="SSF101898">
    <property type="entry name" value="NHL repeat"/>
    <property type="match status" value="1"/>
</dbReference>
<dbReference type="PANTHER" id="PTHR35399:SF2">
    <property type="entry name" value="DUF839 DOMAIN-CONTAINING PROTEIN"/>
    <property type="match status" value="1"/>
</dbReference>
<name>A0A7W7L2X4_9MICC</name>
<accession>A0A7W7L2X4</accession>